<dbReference type="EMBL" id="MU152583">
    <property type="protein sequence ID" value="KAF9440375.1"/>
    <property type="molecule type" value="Genomic_DNA"/>
</dbReference>
<protein>
    <submittedName>
        <fullName evidence="1">Uncharacterized protein</fullName>
    </submittedName>
</protein>
<dbReference type="OrthoDB" id="6372431at2759"/>
<sequence length="82" mass="9097">MLFANSSHARSTAYVGPPFLIPSHPVLLLSYLSDCIFALLSAQSNFKSTLEPTSSVFTTSRTADIVCRGHTEWVRHWGSNRN</sequence>
<proteinExistence type="predicted"/>
<evidence type="ECO:0000313" key="2">
    <source>
        <dbReference type="Proteomes" id="UP000807342"/>
    </source>
</evidence>
<comment type="caution">
    <text evidence="1">The sequence shown here is derived from an EMBL/GenBank/DDBJ whole genome shotgun (WGS) entry which is preliminary data.</text>
</comment>
<keyword evidence="2" id="KW-1185">Reference proteome</keyword>
<organism evidence="1 2">
    <name type="scientific">Macrolepiota fuliginosa MF-IS2</name>
    <dbReference type="NCBI Taxonomy" id="1400762"/>
    <lineage>
        <taxon>Eukaryota</taxon>
        <taxon>Fungi</taxon>
        <taxon>Dikarya</taxon>
        <taxon>Basidiomycota</taxon>
        <taxon>Agaricomycotina</taxon>
        <taxon>Agaricomycetes</taxon>
        <taxon>Agaricomycetidae</taxon>
        <taxon>Agaricales</taxon>
        <taxon>Agaricineae</taxon>
        <taxon>Agaricaceae</taxon>
        <taxon>Macrolepiota</taxon>
    </lineage>
</organism>
<name>A0A9P5WZ26_9AGAR</name>
<gene>
    <name evidence="1" type="ORF">P691DRAFT_821916</name>
</gene>
<evidence type="ECO:0000313" key="1">
    <source>
        <dbReference type="EMBL" id="KAF9440375.1"/>
    </source>
</evidence>
<accession>A0A9P5WZ26</accession>
<reference evidence="1" key="1">
    <citation type="submission" date="2020-11" db="EMBL/GenBank/DDBJ databases">
        <authorList>
            <consortium name="DOE Joint Genome Institute"/>
            <person name="Ahrendt S."/>
            <person name="Riley R."/>
            <person name="Andreopoulos W."/>
            <person name="Labutti K."/>
            <person name="Pangilinan J."/>
            <person name="Ruiz-Duenas F.J."/>
            <person name="Barrasa J.M."/>
            <person name="Sanchez-Garcia M."/>
            <person name="Camarero S."/>
            <person name="Miyauchi S."/>
            <person name="Serrano A."/>
            <person name="Linde D."/>
            <person name="Babiker R."/>
            <person name="Drula E."/>
            <person name="Ayuso-Fernandez I."/>
            <person name="Pacheco R."/>
            <person name="Padilla G."/>
            <person name="Ferreira P."/>
            <person name="Barriuso J."/>
            <person name="Kellner H."/>
            <person name="Castanera R."/>
            <person name="Alfaro M."/>
            <person name="Ramirez L."/>
            <person name="Pisabarro A.G."/>
            <person name="Kuo A."/>
            <person name="Tritt A."/>
            <person name="Lipzen A."/>
            <person name="He G."/>
            <person name="Yan M."/>
            <person name="Ng V."/>
            <person name="Cullen D."/>
            <person name="Martin F."/>
            <person name="Rosso M.-N."/>
            <person name="Henrissat B."/>
            <person name="Hibbett D."/>
            <person name="Martinez A.T."/>
            <person name="Grigoriev I.V."/>
        </authorList>
    </citation>
    <scope>NUCLEOTIDE SEQUENCE</scope>
    <source>
        <strain evidence="1">MF-IS2</strain>
    </source>
</reference>
<dbReference type="AlphaFoldDB" id="A0A9P5WZ26"/>
<dbReference type="Proteomes" id="UP000807342">
    <property type="component" value="Unassembled WGS sequence"/>
</dbReference>